<dbReference type="OrthoDB" id="429521at2759"/>
<evidence type="ECO:0000313" key="3">
    <source>
        <dbReference type="Proteomes" id="UP000218231"/>
    </source>
</evidence>
<organism evidence="2 3">
    <name type="scientific">Diploscapter pachys</name>
    <dbReference type="NCBI Taxonomy" id="2018661"/>
    <lineage>
        <taxon>Eukaryota</taxon>
        <taxon>Metazoa</taxon>
        <taxon>Ecdysozoa</taxon>
        <taxon>Nematoda</taxon>
        <taxon>Chromadorea</taxon>
        <taxon>Rhabditida</taxon>
        <taxon>Rhabditina</taxon>
        <taxon>Rhabditomorpha</taxon>
        <taxon>Rhabditoidea</taxon>
        <taxon>Rhabditidae</taxon>
        <taxon>Diploscapter</taxon>
    </lineage>
</organism>
<protein>
    <submittedName>
        <fullName evidence="2">Uncharacterized protein</fullName>
    </submittedName>
</protein>
<sequence length="309" mass="35785">MEECLAADREEAHRLVCAAFHSTYAEFEGRNKKEMSDGRVTNEKADKQSRMARQKNLPEKMSLQRTLRLLSTIQKPDGQLKREPKVRRTLSGKLAFFPTNAESRENTRKGGSFWNVSDETQVKPDSDQDQTTVDSIREVSLDRDPETTTQTKDVTVKVHEEISKEQHSDAKEWLKKAIDRDMYVDNLITSFENLEEMRMKYKESKEIFNRLKMNLREFVTNNIERMNEIPEKDRAKGVSQKLLDLFGNNTNWDTPLKAETVNRLRKFQGKMTDASKSIYAATVYIRSETDNGVEVALLMAKQRLAPHCK</sequence>
<feature type="region of interest" description="Disordered" evidence="1">
    <location>
        <begin position="32"/>
        <end position="60"/>
    </location>
</feature>
<dbReference type="AlphaFoldDB" id="A0A2A2LRK4"/>
<comment type="caution">
    <text evidence="2">The sequence shown here is derived from an EMBL/GenBank/DDBJ whole genome shotgun (WGS) entry which is preliminary data.</text>
</comment>
<accession>A0A2A2LRK4</accession>
<dbReference type="Proteomes" id="UP000218231">
    <property type="component" value="Unassembled WGS sequence"/>
</dbReference>
<dbReference type="Pfam" id="PF05380">
    <property type="entry name" value="Peptidase_A17"/>
    <property type="match status" value="1"/>
</dbReference>
<reference evidence="2 3" key="1">
    <citation type="journal article" date="2017" name="Curr. Biol.">
        <title>Genome architecture and evolution of a unichromosomal asexual nematode.</title>
        <authorList>
            <person name="Fradin H."/>
            <person name="Zegar C."/>
            <person name="Gutwein M."/>
            <person name="Lucas J."/>
            <person name="Kovtun M."/>
            <person name="Corcoran D."/>
            <person name="Baugh L.R."/>
            <person name="Kiontke K."/>
            <person name="Gunsalus K."/>
            <person name="Fitch D.H."/>
            <person name="Piano F."/>
        </authorList>
    </citation>
    <scope>NUCLEOTIDE SEQUENCE [LARGE SCALE GENOMIC DNA]</scope>
    <source>
        <strain evidence="2">PF1309</strain>
    </source>
</reference>
<keyword evidence="3" id="KW-1185">Reference proteome</keyword>
<gene>
    <name evidence="2" type="ORF">WR25_25771</name>
</gene>
<dbReference type="InterPro" id="IPR008042">
    <property type="entry name" value="Retrotrans_Pao"/>
</dbReference>
<feature type="region of interest" description="Disordered" evidence="1">
    <location>
        <begin position="100"/>
        <end position="132"/>
    </location>
</feature>
<dbReference type="EMBL" id="LIAE01006502">
    <property type="protein sequence ID" value="PAV88675.1"/>
    <property type="molecule type" value="Genomic_DNA"/>
</dbReference>
<name>A0A2A2LRK4_9BILA</name>
<feature type="compositionally biased region" description="Basic and acidic residues" evidence="1">
    <location>
        <begin position="32"/>
        <end position="49"/>
    </location>
</feature>
<evidence type="ECO:0000256" key="1">
    <source>
        <dbReference type="SAM" id="MobiDB-lite"/>
    </source>
</evidence>
<evidence type="ECO:0000313" key="2">
    <source>
        <dbReference type="EMBL" id="PAV88675.1"/>
    </source>
</evidence>
<proteinExistence type="predicted"/>